<dbReference type="SUPFAM" id="SSF55729">
    <property type="entry name" value="Acyl-CoA N-acyltransferases (Nat)"/>
    <property type="match status" value="1"/>
</dbReference>
<sequence>MIKIIPYRKGYSTQVSEVYHLAVRAIDETHYSAAQKCAWSRAPRSGYHWQKRLTRSQAWLAVDTESLISGLPRCVGFINVETHYASRGYIDSLYVHPGYQGLGIARQLLRQLVSWSAAQGMLELSVDASSLSRPLFLAEGFVLRHKRYQEKAGQIFMAYYLVKSQA</sequence>
<dbReference type="RefSeq" id="WP_011865086.1">
    <property type="nucleotide sequence ID" value="NC_009092.1"/>
</dbReference>
<evidence type="ECO:0000259" key="1">
    <source>
        <dbReference type="PROSITE" id="PS51186"/>
    </source>
</evidence>
<dbReference type="InterPro" id="IPR016181">
    <property type="entry name" value="Acyl_CoA_acyltransferase"/>
</dbReference>
<protein>
    <submittedName>
        <fullName evidence="2">Acetyltransferase, GNAT family</fullName>
    </submittedName>
</protein>
<dbReference type="GO" id="GO:0016747">
    <property type="term" value="F:acyltransferase activity, transferring groups other than amino-acyl groups"/>
    <property type="evidence" value="ECO:0007669"/>
    <property type="project" value="InterPro"/>
</dbReference>
<dbReference type="EMBL" id="CP000606">
    <property type="protein sequence ID" value="ABO23154.1"/>
    <property type="molecule type" value="Genomic_DNA"/>
</dbReference>
<dbReference type="PROSITE" id="PS51186">
    <property type="entry name" value="GNAT"/>
    <property type="match status" value="1"/>
</dbReference>
<gene>
    <name evidence="2" type="ordered locus">Shew_1284</name>
</gene>
<dbReference type="HOGENOM" id="CLU_087351_0_1_6"/>
<dbReference type="AlphaFoldDB" id="A3QCF6"/>
<dbReference type="eggNOG" id="COG1247">
    <property type="taxonomic scope" value="Bacteria"/>
</dbReference>
<evidence type="ECO:0000313" key="2">
    <source>
        <dbReference type="EMBL" id="ABO23154.1"/>
    </source>
</evidence>
<reference evidence="2 3" key="1">
    <citation type="submission" date="2007-03" db="EMBL/GenBank/DDBJ databases">
        <title>Complete sequence of Shewanella loihica PV-4.</title>
        <authorList>
            <consortium name="US DOE Joint Genome Institute"/>
            <person name="Copeland A."/>
            <person name="Lucas S."/>
            <person name="Lapidus A."/>
            <person name="Barry K."/>
            <person name="Detter J.C."/>
            <person name="Glavina del Rio T."/>
            <person name="Hammon N."/>
            <person name="Israni S."/>
            <person name="Dalin E."/>
            <person name="Tice H."/>
            <person name="Pitluck S."/>
            <person name="Chain P."/>
            <person name="Malfatti S."/>
            <person name="Shin M."/>
            <person name="Vergez L."/>
            <person name="Schmutz J."/>
            <person name="Larimer F."/>
            <person name="Land M."/>
            <person name="Hauser L."/>
            <person name="Kyrpides N."/>
            <person name="Mikhailova N."/>
            <person name="Romine M.F."/>
            <person name="Serres G."/>
            <person name="Fredrickson J."/>
            <person name="Tiedje J."/>
            <person name="Richardson P."/>
        </authorList>
    </citation>
    <scope>NUCLEOTIDE SEQUENCE [LARGE SCALE GENOMIC DNA]</scope>
    <source>
        <strain evidence="3">ATCC BAA-1088 / PV-4</strain>
    </source>
</reference>
<proteinExistence type="predicted"/>
<dbReference type="OrthoDB" id="5355033at2"/>
<dbReference type="InterPro" id="IPR052564">
    <property type="entry name" value="N-acetyltrans/Recomb-assoc"/>
</dbReference>
<feature type="domain" description="N-acetyltransferase" evidence="1">
    <location>
        <begin position="21"/>
        <end position="162"/>
    </location>
</feature>
<dbReference type="PANTHER" id="PTHR43451:SF1">
    <property type="entry name" value="ACETYLTRANSFERASE"/>
    <property type="match status" value="1"/>
</dbReference>
<dbReference type="Gene3D" id="3.40.630.30">
    <property type="match status" value="1"/>
</dbReference>
<accession>A3QCF6</accession>
<dbReference type="InterPro" id="IPR000182">
    <property type="entry name" value="GNAT_dom"/>
</dbReference>
<keyword evidence="2" id="KW-0808">Transferase</keyword>
<name>A3QCF6_SHELP</name>
<dbReference type="PANTHER" id="PTHR43451">
    <property type="entry name" value="ACETYLTRANSFERASE (GNAT) FAMILY PROTEIN"/>
    <property type="match status" value="1"/>
</dbReference>
<dbReference type="Proteomes" id="UP000001558">
    <property type="component" value="Chromosome"/>
</dbReference>
<dbReference type="KEGG" id="slo:Shew_1284"/>
<keyword evidence="3" id="KW-1185">Reference proteome</keyword>
<dbReference type="CDD" id="cd04301">
    <property type="entry name" value="NAT_SF"/>
    <property type="match status" value="1"/>
</dbReference>
<organism evidence="2 3">
    <name type="scientific">Shewanella loihica (strain ATCC BAA-1088 / PV-4)</name>
    <dbReference type="NCBI Taxonomy" id="323850"/>
    <lineage>
        <taxon>Bacteria</taxon>
        <taxon>Pseudomonadati</taxon>
        <taxon>Pseudomonadota</taxon>
        <taxon>Gammaproteobacteria</taxon>
        <taxon>Alteromonadales</taxon>
        <taxon>Shewanellaceae</taxon>
        <taxon>Shewanella</taxon>
    </lineage>
</organism>
<dbReference type="Pfam" id="PF00583">
    <property type="entry name" value="Acetyltransf_1"/>
    <property type="match status" value="1"/>
</dbReference>
<evidence type="ECO:0000313" key="3">
    <source>
        <dbReference type="Proteomes" id="UP000001558"/>
    </source>
</evidence>